<protein>
    <recommendedName>
        <fullName evidence="8">Holo-[acyl-carrier-protein] synthase</fullName>
        <shortName evidence="8">Holo-ACP synthase</shortName>
        <ecNumber evidence="8">2.7.8.7</ecNumber>
    </recommendedName>
    <alternativeName>
        <fullName evidence="8">4'-phosphopantetheinyl transferase AcpS</fullName>
    </alternativeName>
</protein>
<reference evidence="10 11" key="1">
    <citation type="submission" date="2020-08" db="EMBL/GenBank/DDBJ databases">
        <authorList>
            <person name="Liu C."/>
            <person name="Sun Q."/>
        </authorList>
    </citation>
    <scope>NUCLEOTIDE SEQUENCE [LARGE SCALE GENOMIC DNA]</scope>
    <source>
        <strain evidence="10 11">NSJ-57</strain>
    </source>
</reference>
<dbReference type="InterPro" id="IPR002582">
    <property type="entry name" value="ACPS"/>
</dbReference>
<keyword evidence="4 8" id="KW-0276">Fatty acid metabolism</keyword>
<dbReference type="Proteomes" id="UP000515913">
    <property type="component" value="Chromosome"/>
</dbReference>
<evidence type="ECO:0000256" key="6">
    <source>
        <dbReference type="ARBA" id="ARBA00023098"/>
    </source>
</evidence>
<keyword evidence="1 8" id="KW-0444">Lipid biosynthesis</keyword>
<sequence length="126" mass="13936">MILGVGTDIIEISRIKKAIENESFLKKVYTDCERIEAEHKGINSVATYAGKFCAKEAISKALGTGIRDFKLQDIEILSDKLGKPNVYFKGELANKMKDNKIEISISHCKEYATAVALLLKGEKLNG</sequence>
<keyword evidence="7 8" id="KW-0275">Fatty acid biosynthesis</keyword>
<keyword evidence="6 8" id="KW-0443">Lipid metabolism</keyword>
<dbReference type="Gene3D" id="3.90.470.20">
    <property type="entry name" value="4'-phosphopantetheinyl transferase domain"/>
    <property type="match status" value="1"/>
</dbReference>
<evidence type="ECO:0000313" key="11">
    <source>
        <dbReference type="Proteomes" id="UP000515913"/>
    </source>
</evidence>
<comment type="function">
    <text evidence="8">Transfers the 4'-phosphopantetheine moiety from coenzyme A to a Ser of acyl-carrier-protein.</text>
</comment>
<keyword evidence="11" id="KW-1185">Reference proteome</keyword>
<dbReference type="GO" id="GO:0000287">
    <property type="term" value="F:magnesium ion binding"/>
    <property type="evidence" value="ECO:0007669"/>
    <property type="project" value="UniProtKB-UniRule"/>
</dbReference>
<dbReference type="NCBIfam" id="TIGR00516">
    <property type="entry name" value="acpS"/>
    <property type="match status" value="1"/>
</dbReference>
<evidence type="ECO:0000256" key="1">
    <source>
        <dbReference type="ARBA" id="ARBA00022516"/>
    </source>
</evidence>
<dbReference type="GO" id="GO:0008897">
    <property type="term" value="F:holo-[acyl-carrier-protein] synthase activity"/>
    <property type="evidence" value="ECO:0007669"/>
    <property type="project" value="UniProtKB-UniRule"/>
</dbReference>
<keyword evidence="5 8" id="KW-0460">Magnesium</keyword>
<evidence type="ECO:0000256" key="2">
    <source>
        <dbReference type="ARBA" id="ARBA00022679"/>
    </source>
</evidence>
<comment type="similarity">
    <text evidence="8">Belongs to the P-Pant transferase superfamily. AcpS family.</text>
</comment>
<dbReference type="AlphaFoldDB" id="A0A7G9GX67"/>
<evidence type="ECO:0000313" key="10">
    <source>
        <dbReference type="EMBL" id="QNM15399.1"/>
    </source>
</evidence>
<comment type="subcellular location">
    <subcellularLocation>
        <location evidence="8">Cytoplasm</location>
    </subcellularLocation>
</comment>
<dbReference type="InterPro" id="IPR037143">
    <property type="entry name" value="4-PPantetheinyl_Trfase_dom_sf"/>
</dbReference>
<keyword evidence="8" id="KW-0963">Cytoplasm</keyword>
<keyword evidence="3 8" id="KW-0479">Metal-binding</keyword>
<evidence type="ECO:0000256" key="8">
    <source>
        <dbReference type="HAMAP-Rule" id="MF_00101"/>
    </source>
</evidence>
<organism evidence="10 11">
    <name type="scientific">Fusobacterium hominis</name>
    <dbReference type="NCBI Taxonomy" id="2764326"/>
    <lineage>
        <taxon>Bacteria</taxon>
        <taxon>Fusobacteriati</taxon>
        <taxon>Fusobacteriota</taxon>
        <taxon>Fusobacteriia</taxon>
        <taxon>Fusobacteriales</taxon>
        <taxon>Fusobacteriaceae</taxon>
        <taxon>Fusobacterium</taxon>
    </lineage>
</organism>
<evidence type="ECO:0000256" key="3">
    <source>
        <dbReference type="ARBA" id="ARBA00022723"/>
    </source>
</evidence>
<accession>A0A7G9GX67</accession>
<proteinExistence type="inferred from homology"/>
<dbReference type="NCBIfam" id="TIGR00556">
    <property type="entry name" value="pantethn_trn"/>
    <property type="match status" value="1"/>
</dbReference>
<dbReference type="EMBL" id="CP060637">
    <property type="protein sequence ID" value="QNM15399.1"/>
    <property type="molecule type" value="Genomic_DNA"/>
</dbReference>
<comment type="catalytic activity">
    <reaction evidence="8">
        <text>apo-[ACP] + CoA = holo-[ACP] + adenosine 3',5'-bisphosphate + H(+)</text>
        <dbReference type="Rhea" id="RHEA:12068"/>
        <dbReference type="Rhea" id="RHEA-COMP:9685"/>
        <dbReference type="Rhea" id="RHEA-COMP:9690"/>
        <dbReference type="ChEBI" id="CHEBI:15378"/>
        <dbReference type="ChEBI" id="CHEBI:29999"/>
        <dbReference type="ChEBI" id="CHEBI:57287"/>
        <dbReference type="ChEBI" id="CHEBI:58343"/>
        <dbReference type="ChEBI" id="CHEBI:64479"/>
        <dbReference type="EC" id="2.7.8.7"/>
    </reaction>
</comment>
<evidence type="ECO:0000256" key="5">
    <source>
        <dbReference type="ARBA" id="ARBA00022842"/>
    </source>
</evidence>
<dbReference type="GO" id="GO:0005737">
    <property type="term" value="C:cytoplasm"/>
    <property type="evidence" value="ECO:0007669"/>
    <property type="project" value="UniProtKB-SubCell"/>
</dbReference>
<evidence type="ECO:0000256" key="4">
    <source>
        <dbReference type="ARBA" id="ARBA00022832"/>
    </source>
</evidence>
<dbReference type="GO" id="GO:0006633">
    <property type="term" value="P:fatty acid biosynthetic process"/>
    <property type="evidence" value="ECO:0007669"/>
    <property type="project" value="UniProtKB-UniRule"/>
</dbReference>
<evidence type="ECO:0000256" key="7">
    <source>
        <dbReference type="ARBA" id="ARBA00023160"/>
    </source>
</evidence>
<dbReference type="RefSeq" id="WP_101473498.1">
    <property type="nucleotide sequence ID" value="NZ_CP060637.1"/>
</dbReference>
<feature type="binding site" evidence="8">
    <location>
        <position position="56"/>
    </location>
    <ligand>
        <name>Mg(2+)</name>
        <dbReference type="ChEBI" id="CHEBI:18420"/>
    </ligand>
</feature>
<dbReference type="SUPFAM" id="SSF56214">
    <property type="entry name" value="4'-phosphopantetheinyl transferase"/>
    <property type="match status" value="1"/>
</dbReference>
<keyword evidence="2 8" id="KW-0808">Transferase</keyword>
<dbReference type="InterPro" id="IPR008278">
    <property type="entry name" value="4-PPantetheinyl_Trfase_dom"/>
</dbReference>
<name>A0A7G9GX67_9FUSO</name>
<evidence type="ECO:0000259" key="9">
    <source>
        <dbReference type="Pfam" id="PF01648"/>
    </source>
</evidence>
<dbReference type="InterPro" id="IPR004568">
    <property type="entry name" value="Ppantetheine-prot_Trfase_dom"/>
</dbReference>
<comment type="cofactor">
    <cofactor evidence="8">
        <name>Mg(2+)</name>
        <dbReference type="ChEBI" id="CHEBI:18420"/>
    </cofactor>
</comment>
<dbReference type="KEGG" id="fho:H9Q81_00730"/>
<dbReference type="EC" id="2.7.8.7" evidence="8"/>
<dbReference type="Pfam" id="PF01648">
    <property type="entry name" value="ACPS"/>
    <property type="match status" value="1"/>
</dbReference>
<gene>
    <name evidence="8 10" type="primary">acpS</name>
    <name evidence="10" type="ORF">H9Q81_00730</name>
</gene>
<dbReference type="HAMAP" id="MF_00101">
    <property type="entry name" value="AcpS"/>
    <property type="match status" value="1"/>
</dbReference>
<feature type="domain" description="4'-phosphopantetheinyl transferase" evidence="9">
    <location>
        <begin position="4"/>
        <end position="116"/>
    </location>
</feature>
<feature type="binding site" evidence="8">
    <location>
        <position position="8"/>
    </location>
    <ligand>
        <name>Mg(2+)</name>
        <dbReference type="ChEBI" id="CHEBI:18420"/>
    </ligand>
</feature>